<dbReference type="EMBL" id="CP011541">
    <property type="protein sequence ID" value="AKK03735.1"/>
    <property type="molecule type" value="Genomic_DNA"/>
</dbReference>
<dbReference type="AlphaFoldDB" id="A0A0G3GT69"/>
<reference evidence="1 2" key="1">
    <citation type="submission" date="2015-05" db="EMBL/GenBank/DDBJ databases">
        <title>Complete genome sequence of Corynebacterium epidermidicanis DSM 45586, isolated from the skin of a dog suffering from pruritus.</title>
        <authorList>
            <person name="Ruckert C."/>
            <person name="Albersmeier A."/>
            <person name="Winkler A."/>
            <person name="Tauch A."/>
        </authorList>
    </citation>
    <scope>NUCLEOTIDE SEQUENCE [LARGE SCALE GENOMIC DNA]</scope>
    <source>
        <strain evidence="1 2">DSM 45586</strain>
    </source>
</reference>
<dbReference type="SUPFAM" id="SSF82771">
    <property type="entry name" value="GIY-YIG endonuclease"/>
    <property type="match status" value="1"/>
</dbReference>
<dbReference type="PATRIC" id="fig|1050174.4.peg.1902"/>
<dbReference type="Proteomes" id="UP000035368">
    <property type="component" value="Chromosome"/>
</dbReference>
<dbReference type="OrthoDB" id="4865220at2"/>
<dbReference type="RefSeq" id="WP_052843480.1">
    <property type="nucleotide sequence ID" value="NZ_CP011541.1"/>
</dbReference>
<sequence length="332" mass="37721">MRFKRFPIGGFDSVAALFPADQRRGIYVLEFTNGEQYVGQALNVVTRFSNHRHGSRHHKAWTDIEAIQFFPVPEDHLTPIEFEHIARLRSQGIELRNKTGNFGHLQPSRLDEVIPVEDQEHWVLGRGNYGVSTFDFGVPEGTSKLCTKLKDRDSELLARIFGDLRYAFTDLIPNAAELESLYWTLSDYPSTAGGRFATLNLGVLEFVVHPRTKLSANNGKDEHFVFINFPEGTLVPENEWEPFAEFRCGGELEGCFCVCVEYELTRADALYIPVGRLQETLDQIPELVEAARAFAIELMRQNQSNLFRRWHSRTLVGEVMTSQQGQLPAALS</sequence>
<accession>A0A0G3GT69</accession>
<organism evidence="1 2">
    <name type="scientific">Corynebacterium epidermidicanis</name>
    <dbReference type="NCBI Taxonomy" id="1050174"/>
    <lineage>
        <taxon>Bacteria</taxon>
        <taxon>Bacillati</taxon>
        <taxon>Actinomycetota</taxon>
        <taxon>Actinomycetes</taxon>
        <taxon>Mycobacteriales</taxon>
        <taxon>Corynebacteriaceae</taxon>
        <taxon>Corynebacterium</taxon>
    </lineage>
</organism>
<evidence type="ECO:0000313" key="2">
    <source>
        <dbReference type="Proteomes" id="UP000035368"/>
    </source>
</evidence>
<gene>
    <name evidence="1" type="ORF">CEPID_09450</name>
</gene>
<dbReference type="CDD" id="cd00719">
    <property type="entry name" value="GIY-YIG_SF"/>
    <property type="match status" value="1"/>
</dbReference>
<dbReference type="STRING" id="1050174.CEPID_09450"/>
<dbReference type="InterPro" id="IPR035901">
    <property type="entry name" value="GIY-YIG_endonuc_sf"/>
</dbReference>
<keyword evidence="2" id="KW-1185">Reference proteome</keyword>
<proteinExistence type="predicted"/>
<protein>
    <recommendedName>
        <fullName evidence="3">GIY-YIG domain-containing protein</fullName>
    </recommendedName>
</protein>
<dbReference type="KEGG" id="cei:CEPID_09450"/>
<name>A0A0G3GT69_9CORY</name>
<evidence type="ECO:0008006" key="3">
    <source>
        <dbReference type="Google" id="ProtNLM"/>
    </source>
</evidence>
<evidence type="ECO:0000313" key="1">
    <source>
        <dbReference type="EMBL" id="AKK03735.1"/>
    </source>
</evidence>